<evidence type="ECO:0000256" key="11">
    <source>
        <dbReference type="RuleBase" id="RU361191"/>
    </source>
</evidence>
<keyword evidence="3 11" id="KW-1133">Transmembrane helix</keyword>
<dbReference type="GO" id="GO:0030425">
    <property type="term" value="C:dendrite"/>
    <property type="evidence" value="ECO:0007669"/>
    <property type="project" value="TreeGrafter"/>
</dbReference>
<evidence type="ECO:0000256" key="9">
    <source>
        <dbReference type="ARBA" id="ARBA00023257"/>
    </source>
</evidence>
<reference evidence="14" key="2">
    <citation type="submission" date="2025-08" db="UniProtKB">
        <authorList>
            <consortium name="Ensembl"/>
        </authorList>
    </citation>
    <scope>IDENTIFICATION</scope>
</reference>
<feature type="region of interest" description="Disordered" evidence="12">
    <location>
        <begin position="280"/>
        <end position="318"/>
    </location>
</feature>
<feature type="transmembrane region" description="Helical" evidence="11">
    <location>
        <begin position="68"/>
        <end position="94"/>
    </location>
</feature>
<dbReference type="GO" id="GO:0006940">
    <property type="term" value="P:regulation of smooth muscle contraction"/>
    <property type="evidence" value="ECO:0007669"/>
    <property type="project" value="TreeGrafter"/>
</dbReference>
<evidence type="ECO:0000256" key="2">
    <source>
        <dbReference type="ARBA" id="ARBA00022692"/>
    </source>
</evidence>
<comment type="subcellular location">
    <subcellularLocation>
        <location evidence="11">Cell membrane</location>
        <topology evidence="11">Multi-pass membrane protein</topology>
    </subcellularLocation>
    <subcellularLocation>
        <location evidence="11">Postsynaptic cell membrane</location>
        <topology evidence="11">Multi-pass membrane protein</topology>
    </subcellularLocation>
</comment>
<reference evidence="15" key="1">
    <citation type="submission" date="2013-10" db="EMBL/GenBank/DDBJ databases">
        <authorList>
            <person name="Schartl M."/>
            <person name="Warren W."/>
        </authorList>
    </citation>
    <scope>NUCLEOTIDE SEQUENCE [LARGE SCALE GENOMIC DNA]</scope>
    <source>
        <strain evidence="15">female</strain>
    </source>
</reference>
<feature type="transmembrane region" description="Helical" evidence="11">
    <location>
        <begin position="148"/>
        <end position="172"/>
    </location>
</feature>
<dbReference type="PANTHER" id="PTHR24247">
    <property type="entry name" value="5-HYDROXYTRYPTAMINE RECEPTOR"/>
    <property type="match status" value="1"/>
</dbReference>
<organism evidence="14 15">
    <name type="scientific">Poecilia formosa</name>
    <name type="common">Amazon molly</name>
    <name type="synonym">Limia formosa</name>
    <dbReference type="NCBI Taxonomy" id="48698"/>
    <lineage>
        <taxon>Eukaryota</taxon>
        <taxon>Metazoa</taxon>
        <taxon>Chordata</taxon>
        <taxon>Craniata</taxon>
        <taxon>Vertebrata</taxon>
        <taxon>Euteleostomi</taxon>
        <taxon>Actinopterygii</taxon>
        <taxon>Neopterygii</taxon>
        <taxon>Teleostei</taxon>
        <taxon>Neoteleostei</taxon>
        <taxon>Acanthomorphata</taxon>
        <taxon>Ovalentaria</taxon>
        <taxon>Atherinomorphae</taxon>
        <taxon>Cyprinodontiformes</taxon>
        <taxon>Poeciliidae</taxon>
        <taxon>Poeciliinae</taxon>
        <taxon>Poecilia</taxon>
    </lineage>
</organism>
<feature type="transmembrane region" description="Helical" evidence="11">
    <location>
        <begin position="192"/>
        <end position="214"/>
    </location>
</feature>
<feature type="compositionally biased region" description="Polar residues" evidence="12">
    <location>
        <begin position="301"/>
        <end position="318"/>
    </location>
</feature>
<accession>A0A087YFT0</accession>
<dbReference type="GO" id="GO:0007187">
    <property type="term" value="P:G protein-coupled receptor signaling pathway, coupled to cyclic nucleotide second messenger"/>
    <property type="evidence" value="ECO:0007669"/>
    <property type="project" value="TreeGrafter"/>
</dbReference>
<proteinExistence type="inferred from homology"/>
<dbReference type="Ensembl" id="ENSPFOT00000016905.2">
    <property type="protein sequence ID" value="ENSPFOP00000016883.2"/>
    <property type="gene ID" value="ENSPFOG00000016820.2"/>
</dbReference>
<dbReference type="STRING" id="48698.ENSPFOP00000016883"/>
<sequence length="437" mass="49504">METANASSIVNMAGDRDTGLFAKSPYSVVEIVFILVGALLLSIITTTGNLLIMLSIKVNKNLKTVGNYFLFSLACTDLFTGVCSINVYATYLAIGYWPLGKLACDLWLTADYAVGHASILNLLLISFDRYFCITKPMTYPAHRSPKMAKMLISAAWILSFVLWTPLILFWDYVGPRSVPSTLCYCEFIFNPWATFATSILFFYLPLCIMAYLYWRIVKTSYDSSRRNSRRPSGGSFSDIVSIPEEGITTKQEEEDGDVKEKEMLQQRSVVFKELQADQMDSESKTVSASTSRRPSILRKSSAVSKIPTQTPSSQNSATDLEKSVRQLYVKVSYRNVSIQILDKWRGRYSTTREKKVTRTIMAVMIAFIVTWTPYNVVVLVFTLCNACVPDTLWGATYWLCYFNSTVNPACYALCNDTFKITFKHLLLCQYKNIRGQW</sequence>
<dbReference type="InterPro" id="IPR017452">
    <property type="entry name" value="GPCR_Rhodpsn_7TM"/>
</dbReference>
<dbReference type="GO" id="GO:0045211">
    <property type="term" value="C:postsynaptic membrane"/>
    <property type="evidence" value="ECO:0007669"/>
    <property type="project" value="UniProtKB-SubCell"/>
</dbReference>
<reference evidence="14" key="3">
    <citation type="submission" date="2025-09" db="UniProtKB">
        <authorList>
            <consortium name="Ensembl"/>
        </authorList>
    </citation>
    <scope>IDENTIFICATION</scope>
</reference>
<keyword evidence="9 11" id="KW-0628">Postsynaptic cell membrane</keyword>
<dbReference type="Proteomes" id="UP000028760">
    <property type="component" value="Unassembled WGS sequence"/>
</dbReference>
<comment type="similarity">
    <text evidence="11">Belongs to the G-protein coupled receptor 1 family. Muscarinic acetylcholine receptor subfamily.</text>
</comment>
<evidence type="ECO:0000256" key="5">
    <source>
        <dbReference type="ARBA" id="ARBA00023040"/>
    </source>
</evidence>
<dbReference type="GeneTree" id="ENSGT00940000158940"/>
<evidence type="ECO:0000256" key="10">
    <source>
        <dbReference type="RuleBase" id="RU000688"/>
    </source>
</evidence>
<dbReference type="AlphaFoldDB" id="A0A087YFT0"/>
<keyword evidence="4 11" id="KW-0770">Synapse</keyword>
<dbReference type="eggNOG" id="KOG4220">
    <property type="taxonomic scope" value="Eukaryota"/>
</dbReference>
<name>A0A087YFT0_POEFO</name>
<dbReference type="PROSITE" id="PS50262">
    <property type="entry name" value="G_PROTEIN_RECEP_F1_2"/>
    <property type="match status" value="1"/>
</dbReference>
<keyword evidence="6 11" id="KW-0472">Membrane</keyword>
<dbReference type="GO" id="GO:0016907">
    <property type="term" value="F:G protein-coupled acetylcholine receptor activity"/>
    <property type="evidence" value="ECO:0007669"/>
    <property type="project" value="UniProtKB-UniRule"/>
</dbReference>
<evidence type="ECO:0000259" key="13">
    <source>
        <dbReference type="PROSITE" id="PS50262"/>
    </source>
</evidence>
<evidence type="ECO:0000313" key="14">
    <source>
        <dbReference type="Ensembl" id="ENSPFOP00000016883.2"/>
    </source>
</evidence>
<feature type="transmembrane region" description="Helical" evidence="11">
    <location>
        <begin position="31"/>
        <end position="56"/>
    </location>
</feature>
<dbReference type="PRINTS" id="PR00237">
    <property type="entry name" value="GPCRRHODOPSN"/>
</dbReference>
<feature type="domain" description="G-protein coupled receptors family 1 profile" evidence="13">
    <location>
        <begin position="48"/>
        <end position="411"/>
    </location>
</feature>
<dbReference type="GO" id="GO:0004993">
    <property type="term" value="F:G protein-coupled serotonin receptor activity"/>
    <property type="evidence" value="ECO:0007669"/>
    <property type="project" value="TreeGrafter"/>
</dbReference>
<feature type="transmembrane region" description="Helical" evidence="11">
    <location>
        <begin position="106"/>
        <end position="127"/>
    </location>
</feature>
<dbReference type="Gene3D" id="1.20.1070.10">
    <property type="entry name" value="Rhodopsin 7-helix transmembrane proteins"/>
    <property type="match status" value="1"/>
</dbReference>
<keyword evidence="1 11" id="KW-1003">Cell membrane</keyword>
<keyword evidence="7 10" id="KW-0675">Receptor</keyword>
<comment type="function">
    <text evidence="11">The muscarinic acetylcholine receptor mediates various cellular responses, including inhibition of adenylate cyclase, breakdown of phosphoinositides and modulation of potassium channels through the action of G proteins.</text>
</comment>
<feature type="compositionally biased region" description="Polar residues" evidence="12">
    <location>
        <begin position="284"/>
        <end position="293"/>
    </location>
</feature>
<dbReference type="PANTHER" id="PTHR24247:SF207">
    <property type="entry name" value="MUSCARINIC ACETYLCHOLINE RECEPTOR M2"/>
    <property type="match status" value="1"/>
</dbReference>
<dbReference type="SUPFAM" id="SSF81321">
    <property type="entry name" value="Family A G protein-coupled receptor-like"/>
    <property type="match status" value="1"/>
</dbReference>
<keyword evidence="2 10" id="KW-0812">Transmembrane</keyword>
<keyword evidence="15" id="KW-1185">Reference proteome</keyword>
<evidence type="ECO:0000256" key="8">
    <source>
        <dbReference type="ARBA" id="ARBA00023224"/>
    </source>
</evidence>
<comment type="caution">
    <text evidence="11">Lacks conserved residue(s) required for the propagation of feature annotation.</text>
</comment>
<protein>
    <recommendedName>
        <fullName evidence="11">Muscarinic acetylcholine receptor</fullName>
    </recommendedName>
</protein>
<evidence type="ECO:0000256" key="12">
    <source>
        <dbReference type="SAM" id="MobiDB-lite"/>
    </source>
</evidence>
<evidence type="ECO:0000256" key="3">
    <source>
        <dbReference type="ARBA" id="ARBA00022989"/>
    </source>
</evidence>
<dbReference type="OMA" id="CNDTFKI"/>
<feature type="transmembrane region" description="Helical" evidence="11">
    <location>
        <begin position="360"/>
        <end position="383"/>
    </location>
</feature>
<evidence type="ECO:0000313" key="15">
    <source>
        <dbReference type="Proteomes" id="UP000028760"/>
    </source>
</evidence>
<evidence type="ECO:0000256" key="4">
    <source>
        <dbReference type="ARBA" id="ARBA00023018"/>
    </source>
</evidence>
<evidence type="ECO:0000256" key="6">
    <source>
        <dbReference type="ARBA" id="ARBA00023136"/>
    </source>
</evidence>
<dbReference type="PROSITE" id="PS00237">
    <property type="entry name" value="G_PROTEIN_RECEP_F1_1"/>
    <property type="match status" value="1"/>
</dbReference>
<evidence type="ECO:0000256" key="1">
    <source>
        <dbReference type="ARBA" id="ARBA00022475"/>
    </source>
</evidence>
<dbReference type="GO" id="GO:0007197">
    <property type="term" value="P:adenylate cyclase-inhibiting G protein-coupled acetylcholine receptor signaling pathway"/>
    <property type="evidence" value="ECO:0007669"/>
    <property type="project" value="TreeGrafter"/>
</dbReference>
<dbReference type="PRINTS" id="PR00243">
    <property type="entry name" value="MUSCARINICR"/>
</dbReference>
<evidence type="ECO:0000256" key="7">
    <source>
        <dbReference type="ARBA" id="ARBA00023170"/>
    </source>
</evidence>
<dbReference type="EMBL" id="AYCK01001904">
    <property type="status" value="NOT_ANNOTATED_CDS"/>
    <property type="molecule type" value="Genomic_DNA"/>
</dbReference>
<dbReference type="InterPro" id="IPR000276">
    <property type="entry name" value="GPCR_Rhodpsn"/>
</dbReference>
<dbReference type="InterPro" id="IPR000995">
    <property type="entry name" value="Musac_Ach_rcpt"/>
</dbReference>
<dbReference type="SMART" id="SM01381">
    <property type="entry name" value="7TM_GPCR_Srsx"/>
    <property type="match status" value="1"/>
</dbReference>
<keyword evidence="8 10" id="KW-0807">Transducer</keyword>
<dbReference type="Pfam" id="PF00001">
    <property type="entry name" value="7tm_1"/>
    <property type="match status" value="1"/>
</dbReference>
<keyword evidence="5 10" id="KW-0297">G-protein coupled receptor</keyword>